<evidence type="ECO:0000313" key="2">
    <source>
        <dbReference type="EMBL" id="MFB9902778.1"/>
    </source>
</evidence>
<reference evidence="2 3" key="1">
    <citation type="submission" date="2024-09" db="EMBL/GenBank/DDBJ databases">
        <authorList>
            <person name="Sun Q."/>
            <person name="Mori K."/>
        </authorList>
    </citation>
    <scope>NUCLEOTIDE SEQUENCE [LARGE SCALE GENOMIC DNA]</scope>
    <source>
        <strain evidence="2 3">TBRC 7907</strain>
    </source>
</reference>
<sequence length="81" mass="9039">MTQLTMETVRADIAEVLYVAPGEVRDHDDLVQSGLDSVRIMNLVEQWKQAGAEVSFVELAERPTLAEWWELLAARLPGTTA</sequence>
<comment type="caution">
    <text evidence="2">The sequence shown here is derived from an EMBL/GenBank/DDBJ whole genome shotgun (WGS) entry which is preliminary data.</text>
</comment>
<dbReference type="InterPro" id="IPR036736">
    <property type="entry name" value="ACP-like_sf"/>
</dbReference>
<dbReference type="EMBL" id="JBHLZU010000002">
    <property type="protein sequence ID" value="MFB9902778.1"/>
    <property type="molecule type" value="Genomic_DNA"/>
</dbReference>
<dbReference type="SUPFAM" id="SSF47336">
    <property type="entry name" value="ACP-like"/>
    <property type="match status" value="1"/>
</dbReference>
<proteinExistence type="predicted"/>
<protein>
    <submittedName>
        <fullName evidence="2">Phosphopantetheine-binding protein</fullName>
    </submittedName>
</protein>
<evidence type="ECO:0000259" key="1">
    <source>
        <dbReference type="PROSITE" id="PS50075"/>
    </source>
</evidence>
<organism evidence="2 3">
    <name type="scientific">Allokutzneria oryzae</name>
    <dbReference type="NCBI Taxonomy" id="1378989"/>
    <lineage>
        <taxon>Bacteria</taxon>
        <taxon>Bacillati</taxon>
        <taxon>Actinomycetota</taxon>
        <taxon>Actinomycetes</taxon>
        <taxon>Pseudonocardiales</taxon>
        <taxon>Pseudonocardiaceae</taxon>
        <taxon>Allokutzneria</taxon>
    </lineage>
</organism>
<dbReference type="PROSITE" id="PS50075">
    <property type="entry name" value="CARRIER"/>
    <property type="match status" value="1"/>
</dbReference>
<gene>
    <name evidence="2" type="ORF">ACFFQA_02380</name>
</gene>
<dbReference type="Pfam" id="PF00550">
    <property type="entry name" value="PP-binding"/>
    <property type="match status" value="1"/>
</dbReference>
<feature type="domain" description="Carrier" evidence="1">
    <location>
        <begin position="1"/>
        <end position="76"/>
    </location>
</feature>
<accession>A0ABV5ZPG1</accession>
<dbReference type="Proteomes" id="UP001589693">
    <property type="component" value="Unassembled WGS sequence"/>
</dbReference>
<dbReference type="InterPro" id="IPR009081">
    <property type="entry name" value="PP-bd_ACP"/>
</dbReference>
<dbReference type="Gene3D" id="1.10.1200.10">
    <property type="entry name" value="ACP-like"/>
    <property type="match status" value="1"/>
</dbReference>
<dbReference type="RefSeq" id="WP_377849878.1">
    <property type="nucleotide sequence ID" value="NZ_JBHLZU010000002.1"/>
</dbReference>
<evidence type="ECO:0000313" key="3">
    <source>
        <dbReference type="Proteomes" id="UP001589693"/>
    </source>
</evidence>
<keyword evidence="3" id="KW-1185">Reference proteome</keyword>
<name>A0ABV5ZPG1_9PSEU</name>